<dbReference type="InterPro" id="IPR003871">
    <property type="entry name" value="RFA1B/D_OB_1st"/>
</dbReference>
<sequence>MFKGHKIHATCRRTLIESKKRLLTVGSWRYIRNFQIAPAGGAYRTTNHSWKKSFNQNTAVTRSNHVNDELYLSLIDFQTVLSGTLDDNFLIDVLGQVIDCGDVETMQCTGGKQRKKLEFTLSDLKINDDAMTLTSFQSNDDSQDDNNNRVGILGKRGQRDKWLLFPTKTIYEMITSTQRVLKTGTTFKKLNGKEIVQHNWWCEECKDSVIDVSPSDDSGISNIMILDRVANNIVSETPEKLLNGSWEELQDPTLVPDCINDLVGKEFMFGVYIDKENVAYGSEFYKVGKIYKDRLTSVPDPITPSLSSKQLTLTSGEEGQTLSEVGIFLPRPVFSHGQLYVAVSRVTSKKGLKILIVDSEGKSQRQTKNVVYREVFDNL</sequence>
<evidence type="ECO:0000313" key="3">
    <source>
        <dbReference type="RefSeq" id="XP_018479594.1"/>
    </source>
</evidence>
<evidence type="ECO:0000313" key="2">
    <source>
        <dbReference type="Proteomes" id="UP000504610"/>
    </source>
</evidence>
<organism evidence="2 3">
    <name type="scientific">Raphanus sativus</name>
    <name type="common">Radish</name>
    <name type="synonym">Raphanus raphanistrum var. sativus</name>
    <dbReference type="NCBI Taxonomy" id="3726"/>
    <lineage>
        <taxon>Eukaryota</taxon>
        <taxon>Viridiplantae</taxon>
        <taxon>Streptophyta</taxon>
        <taxon>Embryophyta</taxon>
        <taxon>Tracheophyta</taxon>
        <taxon>Spermatophyta</taxon>
        <taxon>Magnoliopsida</taxon>
        <taxon>eudicotyledons</taxon>
        <taxon>Gunneridae</taxon>
        <taxon>Pentapetalae</taxon>
        <taxon>rosids</taxon>
        <taxon>malvids</taxon>
        <taxon>Brassicales</taxon>
        <taxon>Brassicaceae</taxon>
        <taxon>Brassiceae</taxon>
        <taxon>Raphanus</taxon>
    </lineage>
</organism>
<dbReference type="CDD" id="cd04480">
    <property type="entry name" value="RPA1_DBD_A_like"/>
    <property type="match status" value="1"/>
</dbReference>
<dbReference type="InterPro" id="IPR012340">
    <property type="entry name" value="NA-bd_OB-fold"/>
</dbReference>
<dbReference type="OrthoDB" id="1112646at2759"/>
<evidence type="ECO:0000259" key="1">
    <source>
        <dbReference type="Pfam" id="PF02721"/>
    </source>
</evidence>
<name>A0A6J0N552_RAPSA</name>
<proteinExistence type="predicted"/>
<dbReference type="GeneID" id="108850590"/>
<dbReference type="PANTHER" id="PTHR47165">
    <property type="entry name" value="OS03G0429900 PROTEIN"/>
    <property type="match status" value="1"/>
</dbReference>
<protein>
    <submittedName>
        <fullName evidence="3">Uncharacterized protein LOC108850590</fullName>
    </submittedName>
</protein>
<dbReference type="Gene3D" id="2.40.50.140">
    <property type="entry name" value="Nucleic acid-binding proteins"/>
    <property type="match status" value="3"/>
</dbReference>
<reference evidence="2" key="1">
    <citation type="journal article" date="2019" name="Database">
        <title>The radish genome database (RadishGD): an integrated information resource for radish genomics.</title>
        <authorList>
            <person name="Yu H.J."/>
            <person name="Baek S."/>
            <person name="Lee Y.J."/>
            <person name="Cho A."/>
            <person name="Mun J.H."/>
        </authorList>
    </citation>
    <scope>NUCLEOTIDE SEQUENCE [LARGE SCALE GENOMIC DNA]</scope>
    <source>
        <strain evidence="2">cv. WK10039</strain>
    </source>
</reference>
<gene>
    <name evidence="3" type="primary">LOC108850590</name>
</gene>
<dbReference type="Pfam" id="PF02721">
    <property type="entry name" value="DUF223"/>
    <property type="match status" value="1"/>
</dbReference>
<keyword evidence="2" id="KW-1185">Reference proteome</keyword>
<dbReference type="InterPro" id="IPR027417">
    <property type="entry name" value="P-loop_NTPase"/>
</dbReference>
<dbReference type="RefSeq" id="XP_018479594.1">
    <property type="nucleotide sequence ID" value="XM_018624092.1"/>
</dbReference>
<dbReference type="AlphaFoldDB" id="A0A6J0N552"/>
<dbReference type="SUPFAM" id="SSF52540">
    <property type="entry name" value="P-loop containing nucleoside triphosphate hydrolases"/>
    <property type="match status" value="1"/>
</dbReference>
<dbReference type="PANTHER" id="PTHR47165:SF4">
    <property type="entry name" value="OS03G0429900 PROTEIN"/>
    <property type="match status" value="1"/>
</dbReference>
<reference evidence="3" key="2">
    <citation type="submission" date="2025-08" db="UniProtKB">
        <authorList>
            <consortium name="RefSeq"/>
        </authorList>
    </citation>
    <scope>IDENTIFICATION</scope>
    <source>
        <tissue evidence="3">Leaf</tissue>
    </source>
</reference>
<dbReference type="KEGG" id="rsz:108850590"/>
<accession>A0A6J0N552</accession>
<feature type="domain" description="Replication protein A 70 kDa DNA-binding subunit B/D first OB fold" evidence="1">
    <location>
        <begin position="3"/>
        <end position="62"/>
    </location>
</feature>
<dbReference type="SUPFAM" id="SSF50249">
    <property type="entry name" value="Nucleic acid-binding proteins"/>
    <property type="match status" value="2"/>
</dbReference>
<dbReference type="Proteomes" id="UP000504610">
    <property type="component" value="Chromosome 4"/>
</dbReference>